<reference evidence="2 3" key="1">
    <citation type="submission" date="2024-01" db="EMBL/GenBank/DDBJ databases">
        <title>Hyphobacterium bacterium isolated from marine sediment.</title>
        <authorList>
            <person name="Zhao S."/>
        </authorList>
    </citation>
    <scope>NUCLEOTIDE SEQUENCE [LARGE SCALE GENOMIC DNA]</scope>
    <source>
        <strain evidence="3">HN65</strain>
    </source>
</reference>
<evidence type="ECO:0000313" key="2">
    <source>
        <dbReference type="EMBL" id="MEE2526957.1"/>
    </source>
</evidence>
<dbReference type="Proteomes" id="UP001354971">
    <property type="component" value="Unassembled WGS sequence"/>
</dbReference>
<dbReference type="EMBL" id="JAZDRP010000007">
    <property type="protein sequence ID" value="MEE2526957.1"/>
    <property type="molecule type" value="Genomic_DNA"/>
</dbReference>
<sequence length="213" mass="24108">MMIEFFLSLALFAQDAVPAETADTPIAEAEAFDPQAALAGVNGWINSIETYRARFDQVADDGSHAGGTLSIRRPGRLRFEYDDPSPLLVVADGTTVAMEDSDLETVDRVPLRSTPLWWLLKPDVDLAEDARVTDVFVEDNRLYVDVEDRNDEMDGQARFVFNTVTYALEEWFVADSLGYVTRVTLSDVETDVRLNPRLFVLDEPEDERRNRRQ</sequence>
<dbReference type="RefSeq" id="WP_330199621.1">
    <property type="nucleotide sequence ID" value="NZ_JAZDRP010000007.1"/>
</dbReference>
<protein>
    <submittedName>
        <fullName evidence="2">Outer-membrane lipoprotein carrier protein LolA</fullName>
    </submittedName>
</protein>
<dbReference type="PANTHER" id="PTHR35869">
    <property type="entry name" value="OUTER-MEMBRANE LIPOPROTEIN CARRIER PROTEIN"/>
    <property type="match status" value="1"/>
</dbReference>
<name>A0ABU7LST4_9PROT</name>
<dbReference type="SUPFAM" id="SSF89392">
    <property type="entry name" value="Prokaryotic lipoproteins and lipoprotein localization factors"/>
    <property type="match status" value="1"/>
</dbReference>
<proteinExistence type="predicted"/>
<evidence type="ECO:0000313" key="3">
    <source>
        <dbReference type="Proteomes" id="UP001354971"/>
    </source>
</evidence>
<keyword evidence="2" id="KW-0449">Lipoprotein</keyword>
<evidence type="ECO:0000256" key="1">
    <source>
        <dbReference type="ARBA" id="ARBA00022729"/>
    </source>
</evidence>
<keyword evidence="3" id="KW-1185">Reference proteome</keyword>
<dbReference type="CDD" id="cd16325">
    <property type="entry name" value="LolA"/>
    <property type="match status" value="1"/>
</dbReference>
<comment type="caution">
    <text evidence="2">The sequence shown here is derived from an EMBL/GenBank/DDBJ whole genome shotgun (WGS) entry which is preliminary data.</text>
</comment>
<dbReference type="Pfam" id="PF03548">
    <property type="entry name" value="LolA"/>
    <property type="match status" value="1"/>
</dbReference>
<keyword evidence="1" id="KW-0732">Signal</keyword>
<accession>A0ABU7LST4</accession>
<dbReference type="PANTHER" id="PTHR35869:SF1">
    <property type="entry name" value="OUTER-MEMBRANE LIPOPROTEIN CARRIER PROTEIN"/>
    <property type="match status" value="1"/>
</dbReference>
<dbReference type="InterPro" id="IPR004564">
    <property type="entry name" value="OM_lipoprot_carrier_LolA-like"/>
</dbReference>
<gene>
    <name evidence="2" type="ORF">V0U79_11295</name>
</gene>
<organism evidence="2 3">
    <name type="scientific">Hyphobacterium lacteum</name>
    <dbReference type="NCBI Taxonomy" id="3116575"/>
    <lineage>
        <taxon>Bacteria</taxon>
        <taxon>Pseudomonadati</taxon>
        <taxon>Pseudomonadota</taxon>
        <taxon>Alphaproteobacteria</taxon>
        <taxon>Maricaulales</taxon>
        <taxon>Maricaulaceae</taxon>
        <taxon>Hyphobacterium</taxon>
    </lineage>
</organism>
<dbReference type="Gene3D" id="2.50.20.10">
    <property type="entry name" value="Lipoprotein localisation LolA/LolB/LppX"/>
    <property type="match status" value="1"/>
</dbReference>
<dbReference type="InterPro" id="IPR029046">
    <property type="entry name" value="LolA/LolB/LppX"/>
</dbReference>